<feature type="domain" description="HTH gntR-type" evidence="4">
    <location>
        <begin position="8"/>
        <end position="75"/>
    </location>
</feature>
<dbReference type="Proteomes" id="UP000287239">
    <property type="component" value="Unassembled WGS sequence"/>
</dbReference>
<dbReference type="GO" id="GO:0045892">
    <property type="term" value="P:negative regulation of DNA-templated transcription"/>
    <property type="evidence" value="ECO:0007669"/>
    <property type="project" value="TreeGrafter"/>
</dbReference>
<evidence type="ECO:0000256" key="2">
    <source>
        <dbReference type="ARBA" id="ARBA00023125"/>
    </source>
</evidence>
<organism evidence="5 6">
    <name type="scientific">Vagococcus salmoninarum</name>
    <dbReference type="NCBI Taxonomy" id="2739"/>
    <lineage>
        <taxon>Bacteria</taxon>
        <taxon>Bacillati</taxon>
        <taxon>Bacillota</taxon>
        <taxon>Bacilli</taxon>
        <taxon>Lactobacillales</taxon>
        <taxon>Enterococcaceae</taxon>
        <taxon>Vagococcus</taxon>
    </lineage>
</organism>
<keyword evidence="6" id="KW-1185">Reference proteome</keyword>
<dbReference type="SUPFAM" id="SSF46785">
    <property type="entry name" value="Winged helix' DNA-binding domain"/>
    <property type="match status" value="1"/>
</dbReference>
<dbReference type="InterPro" id="IPR036388">
    <property type="entry name" value="WH-like_DNA-bd_sf"/>
</dbReference>
<reference evidence="5 6" key="1">
    <citation type="submission" date="2017-05" db="EMBL/GenBank/DDBJ databases">
        <title>Vagococcus spp. assemblies.</title>
        <authorList>
            <person name="Gulvik C.A."/>
        </authorList>
    </citation>
    <scope>NUCLEOTIDE SEQUENCE [LARGE SCALE GENOMIC DNA]</scope>
    <source>
        <strain evidence="5 6">NCFB 2777</strain>
    </source>
</reference>
<dbReference type="InterPro" id="IPR011663">
    <property type="entry name" value="UTRA"/>
</dbReference>
<gene>
    <name evidence="5" type="ORF">CBF35_13690</name>
</gene>
<sequence length="242" mass="28072">MLNKDTAVPLYNQLIDKLIDEIKNNLSEGDKLLSEREICQKYDVSRTTVRLALTELEDLGYVFKRHGKGTFVSGLWKEMSDLSDSYSFTEHMKSLGKNPKTMIIEFTQTFANKVVAKKLGLKDGAEVYRLVRLRVADNIPMMYETSYVPVSLFPDLTAKLINSKPLYNIFYQDYQCEISYADEEFYASLVQEKEAQYLGVEVNDACLRIQRETHRKDNQVIEYTISVARSDQFVYKIRHAKK</sequence>
<dbReference type="Gene3D" id="3.40.1410.10">
    <property type="entry name" value="Chorismate lyase-like"/>
    <property type="match status" value="1"/>
</dbReference>
<comment type="caution">
    <text evidence="5">The sequence shown here is derived from an EMBL/GenBank/DDBJ whole genome shotgun (WGS) entry which is preliminary data.</text>
</comment>
<dbReference type="Pfam" id="PF00392">
    <property type="entry name" value="GntR"/>
    <property type="match status" value="1"/>
</dbReference>
<keyword evidence="3" id="KW-0804">Transcription</keyword>
<keyword evidence="1" id="KW-0805">Transcription regulation</keyword>
<dbReference type="CDD" id="cd07377">
    <property type="entry name" value="WHTH_GntR"/>
    <property type="match status" value="1"/>
</dbReference>
<dbReference type="InterPro" id="IPR000524">
    <property type="entry name" value="Tscrpt_reg_HTH_GntR"/>
</dbReference>
<evidence type="ECO:0000256" key="1">
    <source>
        <dbReference type="ARBA" id="ARBA00023015"/>
    </source>
</evidence>
<dbReference type="SMART" id="SM00866">
    <property type="entry name" value="UTRA"/>
    <property type="match status" value="1"/>
</dbReference>
<name>A0A429ZDX1_9ENTE</name>
<protein>
    <submittedName>
        <fullName evidence="5">GntR family transcriptional regulator</fullName>
    </submittedName>
</protein>
<dbReference type="PROSITE" id="PS50949">
    <property type="entry name" value="HTH_GNTR"/>
    <property type="match status" value="1"/>
</dbReference>
<dbReference type="Pfam" id="PF07702">
    <property type="entry name" value="UTRA"/>
    <property type="match status" value="1"/>
</dbReference>
<dbReference type="PRINTS" id="PR00035">
    <property type="entry name" value="HTHGNTR"/>
</dbReference>
<dbReference type="SUPFAM" id="SSF64288">
    <property type="entry name" value="Chorismate lyase-like"/>
    <property type="match status" value="1"/>
</dbReference>
<proteinExistence type="predicted"/>
<dbReference type="AlphaFoldDB" id="A0A429ZDX1"/>
<evidence type="ECO:0000259" key="4">
    <source>
        <dbReference type="PROSITE" id="PS50949"/>
    </source>
</evidence>
<dbReference type="Gene3D" id="1.10.10.10">
    <property type="entry name" value="Winged helix-like DNA-binding domain superfamily/Winged helix DNA-binding domain"/>
    <property type="match status" value="1"/>
</dbReference>
<evidence type="ECO:0000313" key="6">
    <source>
        <dbReference type="Proteomes" id="UP000287239"/>
    </source>
</evidence>
<accession>A0A429ZDX1</accession>
<dbReference type="InterPro" id="IPR028978">
    <property type="entry name" value="Chorismate_lyase_/UTRA_dom_sf"/>
</dbReference>
<dbReference type="GO" id="GO:0003700">
    <property type="term" value="F:DNA-binding transcription factor activity"/>
    <property type="evidence" value="ECO:0007669"/>
    <property type="project" value="InterPro"/>
</dbReference>
<evidence type="ECO:0000256" key="3">
    <source>
        <dbReference type="ARBA" id="ARBA00023163"/>
    </source>
</evidence>
<dbReference type="PANTHER" id="PTHR44846">
    <property type="entry name" value="MANNOSYL-D-GLYCERATE TRANSPORT/METABOLISM SYSTEM REPRESSOR MNGR-RELATED"/>
    <property type="match status" value="1"/>
</dbReference>
<dbReference type="OrthoDB" id="9815017at2"/>
<dbReference type="GO" id="GO:0003677">
    <property type="term" value="F:DNA binding"/>
    <property type="evidence" value="ECO:0007669"/>
    <property type="project" value="UniProtKB-KW"/>
</dbReference>
<dbReference type="InterPro" id="IPR036390">
    <property type="entry name" value="WH_DNA-bd_sf"/>
</dbReference>
<dbReference type="EMBL" id="NGJU01000026">
    <property type="protein sequence ID" value="RST91906.1"/>
    <property type="molecule type" value="Genomic_DNA"/>
</dbReference>
<dbReference type="SMART" id="SM00345">
    <property type="entry name" value="HTH_GNTR"/>
    <property type="match status" value="1"/>
</dbReference>
<dbReference type="InterPro" id="IPR050679">
    <property type="entry name" value="Bact_HTH_transcr_reg"/>
</dbReference>
<dbReference type="PANTHER" id="PTHR44846:SF17">
    <property type="entry name" value="GNTR-FAMILY TRANSCRIPTIONAL REGULATOR"/>
    <property type="match status" value="1"/>
</dbReference>
<keyword evidence="2" id="KW-0238">DNA-binding</keyword>
<evidence type="ECO:0000313" key="5">
    <source>
        <dbReference type="EMBL" id="RST91906.1"/>
    </source>
</evidence>